<protein>
    <submittedName>
        <fullName evidence="1">Uncharacterized protein</fullName>
    </submittedName>
</protein>
<dbReference type="EMBL" id="WLZY01000001">
    <property type="protein sequence ID" value="NDL56224.1"/>
    <property type="molecule type" value="Genomic_DNA"/>
</dbReference>
<organism evidence="1 2">
    <name type="scientific">Phytoactinopolyspora mesophila</name>
    <dbReference type="NCBI Taxonomy" id="2650750"/>
    <lineage>
        <taxon>Bacteria</taxon>
        <taxon>Bacillati</taxon>
        <taxon>Actinomycetota</taxon>
        <taxon>Actinomycetes</taxon>
        <taxon>Jiangellales</taxon>
        <taxon>Jiangellaceae</taxon>
        <taxon>Phytoactinopolyspora</taxon>
    </lineage>
</organism>
<proteinExistence type="predicted"/>
<dbReference type="AlphaFoldDB" id="A0A7K3LYX4"/>
<dbReference type="Proteomes" id="UP000460435">
    <property type="component" value="Unassembled WGS sequence"/>
</dbReference>
<evidence type="ECO:0000313" key="2">
    <source>
        <dbReference type="Proteomes" id="UP000460435"/>
    </source>
</evidence>
<dbReference type="RefSeq" id="WP_162448841.1">
    <property type="nucleotide sequence ID" value="NZ_WLZY01000001.1"/>
</dbReference>
<accession>A0A7K3LYX4</accession>
<reference evidence="1 2" key="1">
    <citation type="submission" date="2019-11" db="EMBL/GenBank/DDBJ databases">
        <authorList>
            <person name="Li X.-J."/>
            <person name="Feng X.-M."/>
        </authorList>
    </citation>
    <scope>NUCLEOTIDE SEQUENCE [LARGE SCALE GENOMIC DNA]</scope>
    <source>
        <strain evidence="1 2">XMNu-373</strain>
    </source>
</reference>
<sequence length="159" mass="18222">MRDRWDDVDVSDLPIPRTREDLAARLDALGVHGGSFHLFGARGDDAFVMDQRPDGWVVFYSERGHEHDLARYDNEADACADLLTRVTGEEHVFFELVAGPAPEAEADAAFDAWLGRRGIYRRDLGPGEWKFDDVPWVAGPYWRRYFVRITTIRRLGEAR</sequence>
<evidence type="ECO:0000313" key="1">
    <source>
        <dbReference type="EMBL" id="NDL56224.1"/>
    </source>
</evidence>
<name>A0A7K3LYX4_9ACTN</name>
<comment type="caution">
    <text evidence="1">The sequence shown here is derived from an EMBL/GenBank/DDBJ whole genome shotgun (WGS) entry which is preliminary data.</text>
</comment>
<gene>
    <name evidence="1" type="ORF">F7O44_03945</name>
</gene>
<keyword evidence="2" id="KW-1185">Reference proteome</keyword>